<evidence type="ECO:0000313" key="10">
    <source>
        <dbReference type="EMBL" id="KAK4110688.1"/>
    </source>
</evidence>
<feature type="domain" description="USP" evidence="9">
    <location>
        <begin position="153"/>
        <end position="626"/>
    </location>
</feature>
<organism evidence="10 11">
    <name type="scientific">Canariomyces notabilis</name>
    <dbReference type="NCBI Taxonomy" id="2074819"/>
    <lineage>
        <taxon>Eukaryota</taxon>
        <taxon>Fungi</taxon>
        <taxon>Dikarya</taxon>
        <taxon>Ascomycota</taxon>
        <taxon>Pezizomycotina</taxon>
        <taxon>Sordariomycetes</taxon>
        <taxon>Sordariomycetidae</taxon>
        <taxon>Sordariales</taxon>
        <taxon>Chaetomiaceae</taxon>
        <taxon>Canariomyces</taxon>
    </lineage>
</organism>
<comment type="catalytic activity">
    <reaction evidence="1">
        <text>Thiol-dependent hydrolysis of ester, thioester, amide, peptide and isopeptide bonds formed by the C-terminal Gly of ubiquitin (a 76-residue protein attached to proteins as an intracellular targeting signal).</text>
        <dbReference type="EC" id="3.4.19.12"/>
    </reaction>
</comment>
<dbReference type="PROSITE" id="PS00973">
    <property type="entry name" value="USP_2"/>
    <property type="match status" value="1"/>
</dbReference>
<evidence type="ECO:0000256" key="2">
    <source>
        <dbReference type="ARBA" id="ARBA00009085"/>
    </source>
</evidence>
<dbReference type="AlphaFoldDB" id="A0AAN6QIM0"/>
<dbReference type="Pfam" id="PF00443">
    <property type="entry name" value="UCH"/>
    <property type="match status" value="1"/>
</dbReference>
<dbReference type="GO" id="GO:0006508">
    <property type="term" value="P:proteolysis"/>
    <property type="evidence" value="ECO:0007669"/>
    <property type="project" value="UniProtKB-KW"/>
</dbReference>
<dbReference type="Proteomes" id="UP001302812">
    <property type="component" value="Unassembled WGS sequence"/>
</dbReference>
<keyword evidence="5" id="KW-0833">Ubl conjugation pathway</keyword>
<dbReference type="InterPro" id="IPR001394">
    <property type="entry name" value="Peptidase_C19_UCH"/>
</dbReference>
<evidence type="ECO:0000313" key="11">
    <source>
        <dbReference type="Proteomes" id="UP001302812"/>
    </source>
</evidence>
<evidence type="ECO:0000256" key="5">
    <source>
        <dbReference type="ARBA" id="ARBA00022786"/>
    </source>
</evidence>
<dbReference type="GO" id="GO:0005829">
    <property type="term" value="C:cytosol"/>
    <property type="evidence" value="ECO:0007669"/>
    <property type="project" value="TreeGrafter"/>
</dbReference>
<comment type="similarity">
    <text evidence="2">Belongs to the peptidase C19 family.</text>
</comment>
<dbReference type="SUPFAM" id="SSF54001">
    <property type="entry name" value="Cysteine proteinases"/>
    <property type="match status" value="1"/>
</dbReference>
<feature type="region of interest" description="Disordered" evidence="8">
    <location>
        <begin position="638"/>
        <end position="706"/>
    </location>
</feature>
<keyword evidence="6" id="KW-0378">Hydrolase</keyword>
<dbReference type="InterPro" id="IPR038765">
    <property type="entry name" value="Papain-like_cys_pep_sf"/>
</dbReference>
<dbReference type="RefSeq" id="XP_064668258.1">
    <property type="nucleotide sequence ID" value="XM_064815588.1"/>
</dbReference>
<dbReference type="GO" id="GO:0004843">
    <property type="term" value="F:cysteine-type deubiquitinase activity"/>
    <property type="evidence" value="ECO:0007669"/>
    <property type="project" value="UniProtKB-EC"/>
</dbReference>
<evidence type="ECO:0000256" key="3">
    <source>
        <dbReference type="ARBA" id="ARBA00012759"/>
    </source>
</evidence>
<reference evidence="10" key="2">
    <citation type="submission" date="2023-05" db="EMBL/GenBank/DDBJ databases">
        <authorList>
            <consortium name="Lawrence Berkeley National Laboratory"/>
            <person name="Steindorff A."/>
            <person name="Hensen N."/>
            <person name="Bonometti L."/>
            <person name="Westerberg I."/>
            <person name="Brannstrom I.O."/>
            <person name="Guillou S."/>
            <person name="Cros-Aarteil S."/>
            <person name="Calhoun S."/>
            <person name="Haridas S."/>
            <person name="Kuo A."/>
            <person name="Mondo S."/>
            <person name="Pangilinan J."/>
            <person name="Riley R."/>
            <person name="Labutti K."/>
            <person name="Andreopoulos B."/>
            <person name="Lipzen A."/>
            <person name="Chen C."/>
            <person name="Yanf M."/>
            <person name="Daum C."/>
            <person name="Ng V."/>
            <person name="Clum A."/>
            <person name="Ohm R."/>
            <person name="Martin F."/>
            <person name="Silar P."/>
            <person name="Natvig D."/>
            <person name="Lalanne C."/>
            <person name="Gautier V."/>
            <person name="Ament-Velasquez S.L."/>
            <person name="Kruys A."/>
            <person name="Hutchinson M.I."/>
            <person name="Powell A.J."/>
            <person name="Barry K."/>
            <person name="Miller A.N."/>
            <person name="Grigoriev I.V."/>
            <person name="Debuchy R."/>
            <person name="Gladieux P."/>
            <person name="Thoren M.H."/>
            <person name="Johannesson H."/>
        </authorList>
    </citation>
    <scope>NUCLEOTIDE SEQUENCE</scope>
    <source>
        <strain evidence="10">CBS 508.74</strain>
    </source>
</reference>
<dbReference type="GO" id="GO:0016579">
    <property type="term" value="P:protein deubiquitination"/>
    <property type="evidence" value="ECO:0007669"/>
    <property type="project" value="InterPro"/>
</dbReference>
<evidence type="ECO:0000256" key="6">
    <source>
        <dbReference type="ARBA" id="ARBA00022801"/>
    </source>
</evidence>
<evidence type="ECO:0000256" key="1">
    <source>
        <dbReference type="ARBA" id="ARBA00000707"/>
    </source>
</evidence>
<dbReference type="PANTHER" id="PTHR24006">
    <property type="entry name" value="UBIQUITIN CARBOXYL-TERMINAL HYDROLASE"/>
    <property type="match status" value="1"/>
</dbReference>
<evidence type="ECO:0000256" key="8">
    <source>
        <dbReference type="SAM" id="MobiDB-lite"/>
    </source>
</evidence>
<dbReference type="PANTHER" id="PTHR24006:SF888">
    <property type="entry name" value="UBIQUITIN CARBOXYL-TERMINAL HYDROLASE 30"/>
    <property type="match status" value="1"/>
</dbReference>
<comment type="caution">
    <text evidence="10">The sequence shown here is derived from an EMBL/GenBank/DDBJ whole genome shotgun (WGS) entry which is preliminary data.</text>
</comment>
<feature type="region of interest" description="Disordered" evidence="8">
    <location>
        <begin position="546"/>
        <end position="576"/>
    </location>
</feature>
<keyword evidence="11" id="KW-1185">Reference proteome</keyword>
<protein>
    <recommendedName>
        <fullName evidence="3">ubiquitinyl hydrolase 1</fullName>
        <ecNumber evidence="3">3.4.19.12</ecNumber>
    </recommendedName>
</protein>
<keyword evidence="7" id="KW-0788">Thiol protease</keyword>
<dbReference type="GeneID" id="89939713"/>
<keyword evidence="4" id="KW-0645">Protease</keyword>
<dbReference type="Gene3D" id="3.90.70.10">
    <property type="entry name" value="Cysteine proteinases"/>
    <property type="match status" value="2"/>
</dbReference>
<dbReference type="GO" id="GO:0005634">
    <property type="term" value="C:nucleus"/>
    <property type="evidence" value="ECO:0007669"/>
    <property type="project" value="TreeGrafter"/>
</dbReference>
<dbReference type="InterPro" id="IPR028889">
    <property type="entry name" value="USP"/>
</dbReference>
<evidence type="ECO:0000256" key="7">
    <source>
        <dbReference type="ARBA" id="ARBA00022807"/>
    </source>
</evidence>
<sequence>MNSDARRILSQFDSRPGFDLHQYHSPVRIQDRDINPSTVATLVLVTVALVYQFVHKQGRAPSLPKLLWNALVSVIPAHLLYAIDRLVNPPLFPIPMLATQPSTHAAKSDVLRRIFRADRAGRLLGSVSQAGLKGFNSLSNATLGGRTAAERPPGLGNYDNSCFQNSILQGLASLKTLSEYLSTPSLARGFGLPQARTADTLRKLVAELSGSESNGKTLWTPGILKNMDTWQQQDAQEYYSKLLDEIDREIAKVVRALDTMAGFEPDIVRDDCSESQHSGDSGYQSAASQSKAPAELRLARNPLEGLIAQRVACVSCGHCEGLTMIPFNCLTLNLGNLPEHNLYERLDCYTKVESIQGVECFKCTVLNMYEGLKFLADRTGGFPELNDRLQRLEEALEEEMFDEETLVKKCNIPRKQRVSSTKTKQTVIARAPQSLVFHMNRSVFDERTGAMFKNSAAVRFPMLLDLGPWCLGSAPDQTRSAEEGEVPKKYEERWSLDPHSSMVAANRLPSRLSGPIYELRAVITHYGRHENGHYVCYRKHSVPPTQAVKEKVPEQPPKLACEDDADPDGASTQGELEDARELTVRPGLDEGQRSEWWRLSDQDVTKVDEQTVLAQGGVFMLFYDRVDSESLLIIDSDDSSDLSPASSQEDSRDFNSAEGLVMQNLDAAQDRGTSMTDSDVTIKPGNVGDILSEASAVPLPDDSDEE</sequence>
<accession>A0AAN6QIM0</accession>
<dbReference type="EC" id="3.4.19.12" evidence="3"/>
<gene>
    <name evidence="10" type="ORF">N656DRAFT_781466</name>
</gene>
<dbReference type="PROSITE" id="PS50235">
    <property type="entry name" value="USP_3"/>
    <property type="match status" value="1"/>
</dbReference>
<dbReference type="InterPro" id="IPR050164">
    <property type="entry name" value="Peptidase_C19"/>
</dbReference>
<name>A0AAN6QIM0_9PEZI</name>
<evidence type="ECO:0000259" key="9">
    <source>
        <dbReference type="PROSITE" id="PS50235"/>
    </source>
</evidence>
<reference evidence="10" key="1">
    <citation type="journal article" date="2023" name="Mol. Phylogenet. Evol.">
        <title>Genome-scale phylogeny and comparative genomics of the fungal order Sordariales.</title>
        <authorList>
            <person name="Hensen N."/>
            <person name="Bonometti L."/>
            <person name="Westerberg I."/>
            <person name="Brannstrom I.O."/>
            <person name="Guillou S."/>
            <person name="Cros-Aarteil S."/>
            <person name="Calhoun S."/>
            <person name="Haridas S."/>
            <person name="Kuo A."/>
            <person name="Mondo S."/>
            <person name="Pangilinan J."/>
            <person name="Riley R."/>
            <person name="LaButti K."/>
            <person name="Andreopoulos B."/>
            <person name="Lipzen A."/>
            <person name="Chen C."/>
            <person name="Yan M."/>
            <person name="Daum C."/>
            <person name="Ng V."/>
            <person name="Clum A."/>
            <person name="Steindorff A."/>
            <person name="Ohm R.A."/>
            <person name="Martin F."/>
            <person name="Silar P."/>
            <person name="Natvig D.O."/>
            <person name="Lalanne C."/>
            <person name="Gautier V."/>
            <person name="Ament-Velasquez S.L."/>
            <person name="Kruys A."/>
            <person name="Hutchinson M.I."/>
            <person name="Powell A.J."/>
            <person name="Barry K."/>
            <person name="Miller A.N."/>
            <person name="Grigoriev I.V."/>
            <person name="Debuchy R."/>
            <person name="Gladieux P."/>
            <person name="Hiltunen Thoren M."/>
            <person name="Johannesson H."/>
        </authorList>
    </citation>
    <scope>NUCLEOTIDE SEQUENCE</scope>
    <source>
        <strain evidence="10">CBS 508.74</strain>
    </source>
</reference>
<dbReference type="EMBL" id="MU853349">
    <property type="protein sequence ID" value="KAK4110688.1"/>
    <property type="molecule type" value="Genomic_DNA"/>
</dbReference>
<proteinExistence type="inferred from homology"/>
<dbReference type="InterPro" id="IPR018200">
    <property type="entry name" value="USP_CS"/>
</dbReference>
<dbReference type="CDD" id="cd02662">
    <property type="entry name" value="Peptidase_C19F"/>
    <property type="match status" value="1"/>
</dbReference>
<evidence type="ECO:0000256" key="4">
    <source>
        <dbReference type="ARBA" id="ARBA00022670"/>
    </source>
</evidence>